<dbReference type="InterPro" id="IPR007863">
    <property type="entry name" value="Peptidase_M16_C"/>
</dbReference>
<dbReference type="Proteomes" id="UP000626370">
    <property type="component" value="Unassembled WGS sequence"/>
</dbReference>
<evidence type="ECO:0000256" key="4">
    <source>
        <dbReference type="ARBA" id="ARBA00017565"/>
    </source>
</evidence>
<comment type="similarity">
    <text evidence="2">Belongs to the peptidase M16 family.</text>
</comment>
<dbReference type="PANTHER" id="PTHR43690:SF18">
    <property type="entry name" value="INSULIN-DEGRADING ENZYME-RELATED"/>
    <property type="match status" value="1"/>
</dbReference>
<evidence type="ECO:0000313" key="19">
    <source>
        <dbReference type="Proteomes" id="UP000626370"/>
    </source>
</evidence>
<dbReference type="EMBL" id="BNAH01000012">
    <property type="protein sequence ID" value="GHE97644.1"/>
    <property type="molecule type" value="Genomic_DNA"/>
</dbReference>
<keyword evidence="13" id="KW-0732">Signal</keyword>
<evidence type="ECO:0000256" key="6">
    <source>
        <dbReference type="ARBA" id="ARBA00022723"/>
    </source>
</evidence>
<evidence type="ECO:0000256" key="10">
    <source>
        <dbReference type="ARBA" id="ARBA00029597"/>
    </source>
</evidence>
<dbReference type="GO" id="GO:0008233">
    <property type="term" value="F:peptidase activity"/>
    <property type="evidence" value="ECO:0007669"/>
    <property type="project" value="UniProtKB-KW"/>
</dbReference>
<feature type="domain" description="Peptidase M16 N-terminal" evidence="14">
    <location>
        <begin position="59"/>
        <end position="196"/>
    </location>
</feature>
<dbReference type="InterPro" id="IPR032632">
    <property type="entry name" value="Peptidase_M16_M"/>
</dbReference>
<dbReference type="Gene3D" id="3.30.830.10">
    <property type="entry name" value="Metalloenzyme, LuxS/M16 peptidase-like"/>
    <property type="match status" value="4"/>
</dbReference>
<dbReference type="PROSITE" id="PS51257">
    <property type="entry name" value="PROKAR_LIPOPROTEIN"/>
    <property type="match status" value="1"/>
</dbReference>
<evidence type="ECO:0000313" key="18">
    <source>
        <dbReference type="EMBL" id="GHE97644.1"/>
    </source>
</evidence>
<protein>
    <recommendedName>
        <fullName evidence="4">Protease 3</fullName>
        <ecNumber evidence="3">3.4.24.55</ecNumber>
    </recommendedName>
    <alternativeName>
        <fullName evidence="12">Pitrilysin</fullName>
    </alternativeName>
    <alternativeName>
        <fullName evidence="11">Protease III</fullName>
    </alternativeName>
    <alternativeName>
        <fullName evidence="10">Protease pi</fullName>
    </alternativeName>
</protein>
<evidence type="ECO:0000259" key="14">
    <source>
        <dbReference type="Pfam" id="PF00675"/>
    </source>
</evidence>
<evidence type="ECO:0000259" key="16">
    <source>
        <dbReference type="Pfam" id="PF16187"/>
    </source>
</evidence>
<keyword evidence="5 18" id="KW-0645">Protease</keyword>
<dbReference type="PANTHER" id="PTHR43690">
    <property type="entry name" value="NARDILYSIN"/>
    <property type="match status" value="1"/>
</dbReference>
<evidence type="ECO:0000256" key="2">
    <source>
        <dbReference type="ARBA" id="ARBA00007261"/>
    </source>
</evidence>
<accession>A0ABQ3IYC1</accession>
<evidence type="ECO:0000259" key="15">
    <source>
        <dbReference type="Pfam" id="PF05193"/>
    </source>
</evidence>
<dbReference type="EC" id="3.4.24.55" evidence="3"/>
<evidence type="ECO:0000256" key="3">
    <source>
        <dbReference type="ARBA" id="ARBA00012449"/>
    </source>
</evidence>
<dbReference type="InterPro" id="IPR011765">
    <property type="entry name" value="Pept_M16_N"/>
</dbReference>
<dbReference type="Pfam" id="PF22456">
    <property type="entry name" value="PqqF-like_C_4"/>
    <property type="match status" value="1"/>
</dbReference>
<evidence type="ECO:0000256" key="8">
    <source>
        <dbReference type="ARBA" id="ARBA00022833"/>
    </source>
</evidence>
<feature type="domain" description="Coenzyme PQQ synthesis protein F-like C-terminal lobe" evidence="17">
    <location>
        <begin position="781"/>
        <end position="879"/>
    </location>
</feature>
<feature type="domain" description="Peptidase M16 C-terminal" evidence="15">
    <location>
        <begin position="220"/>
        <end position="397"/>
    </location>
</feature>
<feature type="chain" id="PRO_5046338699" description="Protease 3" evidence="13">
    <location>
        <begin position="22"/>
        <end position="956"/>
    </location>
</feature>
<feature type="domain" description="Peptidase M16 middle/third" evidence="16">
    <location>
        <begin position="403"/>
        <end position="663"/>
    </location>
</feature>
<evidence type="ECO:0000256" key="1">
    <source>
        <dbReference type="ARBA" id="ARBA00002184"/>
    </source>
</evidence>
<comment type="caution">
    <text evidence="18">The sequence shown here is derived from an EMBL/GenBank/DDBJ whole genome shotgun (WGS) entry which is preliminary data.</text>
</comment>
<comment type="function">
    <text evidence="1">Endopeptidase that degrades small peptides of less than 7 kDa, such as glucagon and insulin.</text>
</comment>
<evidence type="ECO:0000256" key="12">
    <source>
        <dbReference type="ARBA" id="ARBA00033450"/>
    </source>
</evidence>
<dbReference type="InterPro" id="IPR011249">
    <property type="entry name" value="Metalloenz_LuxS/M16"/>
</dbReference>
<dbReference type="InterPro" id="IPR054734">
    <property type="entry name" value="PqqF-like_C_4"/>
</dbReference>
<evidence type="ECO:0000256" key="13">
    <source>
        <dbReference type="SAM" id="SignalP"/>
    </source>
</evidence>
<reference evidence="19" key="1">
    <citation type="journal article" date="2019" name="Int. J. Syst. Evol. Microbiol.">
        <title>The Global Catalogue of Microorganisms (GCM) 10K type strain sequencing project: providing services to taxonomists for standard genome sequencing and annotation.</title>
        <authorList>
            <consortium name="The Broad Institute Genomics Platform"/>
            <consortium name="The Broad Institute Genome Sequencing Center for Infectious Disease"/>
            <person name="Wu L."/>
            <person name="Ma J."/>
        </authorList>
    </citation>
    <scope>NUCLEOTIDE SEQUENCE [LARGE SCALE GENOMIC DNA]</scope>
    <source>
        <strain evidence="19">CGMCC 1.15922</strain>
    </source>
</reference>
<evidence type="ECO:0000259" key="17">
    <source>
        <dbReference type="Pfam" id="PF22456"/>
    </source>
</evidence>
<feature type="signal peptide" evidence="13">
    <location>
        <begin position="1"/>
        <end position="21"/>
    </location>
</feature>
<evidence type="ECO:0000256" key="11">
    <source>
        <dbReference type="ARBA" id="ARBA00031184"/>
    </source>
</evidence>
<evidence type="ECO:0000256" key="7">
    <source>
        <dbReference type="ARBA" id="ARBA00022801"/>
    </source>
</evidence>
<keyword evidence="7" id="KW-0378">Hydrolase</keyword>
<dbReference type="Pfam" id="PF00675">
    <property type="entry name" value="Peptidase_M16"/>
    <property type="match status" value="1"/>
</dbReference>
<proteinExistence type="inferred from homology"/>
<keyword evidence="6" id="KW-0479">Metal-binding</keyword>
<dbReference type="Pfam" id="PF16187">
    <property type="entry name" value="Peptidase_M16_M"/>
    <property type="match status" value="1"/>
</dbReference>
<sequence length="956" mass="108095">MKPFKPTAISLALLFSLAACQNTPSVDNSPNQSISSEQIIKSQSDQRQYQYMLLDNGLKVLMISDPTTEKSAAAMDISVGAFHSPEGREGLLHFLEHMLFLGTEKYPDAGEYNKFLKENGGSSNAYTAPEDTNYFFDVKNEAFDEALDRFAQFFIAPTMERSFVEREKNAVDSEYSVKIKEDSRRIREASRQAVNNAHPYSKFSVGNLNTLADREDEDVYDALLKAYNEHYSAHRMSLVVLSNSPLSEVETMVRSKFSAVKNNGKAKPVLTRELLTEKEKATRVTIEPLREMRLLTLTFPISDTHQYRAKKPLAIVSHLLGHEGENSLYSRLNKQGLIESLSAYKSDSEAMDVFKISVELTPSGIKDVDGITEQIFQYIDLIKQKGVTQAYYNEIKDIAKLDFTFQEKGNPMSTVYQLAPVLQNTPPRNLLNTDYQFQAFDAELTHKFLTQLSPYNMQQTLVSPNVETDQHEPLYDVGYAINKIAPATLEQWQNASADATMQLPALNPFIAEDISVRSANIDTKPEIIVKESGLTLWHYQDTSFNMPKSSVYMRIESPFAGDNVKNRAQIALADRLIEDKLNAYGYNAKLAGLSYGLFSSNKGLGYTISGYNDKQLELIKAINKAIIDFDINQDKFDMIKESLVRDWKNSALNRPINQVFSRSRREFGIDPYSNAELADALEPIHLADLKRYMNTLLSDISIKVLTHGNTSKNEAISIASNLRQSFIRDNNISEGFKAHIRQMDSNENEVVELDIAHDDSAIVVSYPMQSNMQNIAKTQILGQVLSAAFFNELRTKQQLGYIVGASGSSTENLPTLNFYVQSSKVGPVELEKRINKFIESQYQVLADMSDADFEKNIDSLLTNINKKDKNLLSRTSRLWGELATGYTDFNRRELLSEAVTSLTKDDLVHTYKVLLIDNRSPRLVTRNFGQAHREENYTNALQDTTVCREELCWDKK</sequence>
<dbReference type="Pfam" id="PF05193">
    <property type="entry name" value="Peptidase_M16_C"/>
    <property type="match status" value="1"/>
</dbReference>
<keyword evidence="19" id="KW-1185">Reference proteome</keyword>
<organism evidence="18 19">
    <name type="scientific">Thalassotalea profundi</name>
    <dbReference type="NCBI Taxonomy" id="2036687"/>
    <lineage>
        <taxon>Bacteria</taxon>
        <taxon>Pseudomonadati</taxon>
        <taxon>Pseudomonadota</taxon>
        <taxon>Gammaproteobacteria</taxon>
        <taxon>Alteromonadales</taxon>
        <taxon>Colwelliaceae</taxon>
        <taxon>Thalassotalea</taxon>
    </lineage>
</organism>
<evidence type="ECO:0000256" key="9">
    <source>
        <dbReference type="ARBA" id="ARBA00023049"/>
    </source>
</evidence>
<dbReference type="RefSeq" id="WP_189378979.1">
    <property type="nucleotide sequence ID" value="NZ_BNAH01000012.1"/>
</dbReference>
<evidence type="ECO:0000256" key="5">
    <source>
        <dbReference type="ARBA" id="ARBA00022670"/>
    </source>
</evidence>
<keyword evidence="8" id="KW-0862">Zinc</keyword>
<name>A0ABQ3IYC1_9GAMM</name>
<dbReference type="SUPFAM" id="SSF63411">
    <property type="entry name" value="LuxS/MPP-like metallohydrolase"/>
    <property type="match status" value="4"/>
</dbReference>
<gene>
    <name evidence="18" type="primary">ptrA</name>
    <name evidence="18" type="ORF">GCM10011501_29090</name>
</gene>
<keyword evidence="9" id="KW-0482">Metalloprotease</keyword>
<dbReference type="GO" id="GO:0006508">
    <property type="term" value="P:proteolysis"/>
    <property type="evidence" value="ECO:0007669"/>
    <property type="project" value="UniProtKB-KW"/>
</dbReference>
<dbReference type="InterPro" id="IPR050626">
    <property type="entry name" value="Peptidase_M16"/>
</dbReference>